<feature type="transmembrane region" description="Helical" evidence="6">
    <location>
        <begin position="21"/>
        <end position="43"/>
    </location>
</feature>
<dbReference type="InterPro" id="IPR036286">
    <property type="entry name" value="LexA/Signal_pep-like_sf"/>
</dbReference>
<gene>
    <name evidence="7" type="ORF">GCM10009627_30710</name>
</gene>
<keyword evidence="8" id="KW-1185">Reference proteome</keyword>
<dbReference type="Proteomes" id="UP001501742">
    <property type="component" value="Unassembled WGS sequence"/>
</dbReference>
<dbReference type="EC" id="3.4.21.89" evidence="5"/>
<reference evidence="8" key="1">
    <citation type="journal article" date="2019" name="Int. J. Syst. Evol. Microbiol.">
        <title>The Global Catalogue of Microorganisms (GCM) 10K type strain sequencing project: providing services to taxonomists for standard genome sequencing and annotation.</title>
        <authorList>
            <consortium name="The Broad Institute Genomics Platform"/>
            <consortium name="The Broad Institute Genome Sequencing Center for Infectious Disease"/>
            <person name="Wu L."/>
            <person name="Ma J."/>
        </authorList>
    </citation>
    <scope>NUCLEOTIDE SEQUENCE [LARGE SCALE GENOMIC DNA]</scope>
    <source>
        <strain evidence="8">JCM 12140</strain>
    </source>
</reference>
<feature type="transmembrane region" description="Helical" evidence="6">
    <location>
        <begin position="180"/>
        <end position="200"/>
    </location>
</feature>
<organism evidence="7 8">
    <name type="scientific">Curtobacterium herbarum</name>
    <dbReference type="NCBI Taxonomy" id="150122"/>
    <lineage>
        <taxon>Bacteria</taxon>
        <taxon>Bacillati</taxon>
        <taxon>Actinomycetota</taxon>
        <taxon>Actinomycetes</taxon>
        <taxon>Micrococcales</taxon>
        <taxon>Microbacteriaceae</taxon>
        <taxon>Curtobacterium</taxon>
    </lineage>
</organism>
<accession>A0ABP4KBR0</accession>
<keyword evidence="4 6" id="KW-0472">Membrane</keyword>
<evidence type="ECO:0000256" key="3">
    <source>
        <dbReference type="ARBA" id="ARBA00022989"/>
    </source>
</evidence>
<protein>
    <recommendedName>
        <fullName evidence="5">Signal peptidase I</fullName>
        <ecNumber evidence="5">3.4.21.89</ecNumber>
    </recommendedName>
</protein>
<dbReference type="InterPro" id="IPR019533">
    <property type="entry name" value="Peptidase_S26"/>
</dbReference>
<keyword evidence="2 6" id="KW-0812">Transmembrane</keyword>
<dbReference type="InterPro" id="IPR001733">
    <property type="entry name" value="Peptidase_S26B"/>
</dbReference>
<dbReference type="RefSeq" id="WP_204607413.1">
    <property type="nucleotide sequence ID" value="NZ_BAAAJX010000017.1"/>
</dbReference>
<comment type="caution">
    <text evidence="7">The sequence shown here is derived from an EMBL/GenBank/DDBJ whole genome shotgun (WGS) entry which is preliminary data.</text>
</comment>
<evidence type="ECO:0000256" key="4">
    <source>
        <dbReference type="ARBA" id="ARBA00023136"/>
    </source>
</evidence>
<dbReference type="EMBL" id="BAAAJX010000017">
    <property type="protein sequence ID" value="GAA1494725.1"/>
    <property type="molecule type" value="Genomic_DNA"/>
</dbReference>
<comment type="subcellular location">
    <subcellularLocation>
        <location evidence="1">Membrane</location>
    </subcellularLocation>
</comment>
<proteinExistence type="predicted"/>
<dbReference type="CDD" id="cd06530">
    <property type="entry name" value="S26_SPase_I"/>
    <property type="match status" value="1"/>
</dbReference>
<evidence type="ECO:0000313" key="8">
    <source>
        <dbReference type="Proteomes" id="UP001501742"/>
    </source>
</evidence>
<evidence type="ECO:0000256" key="5">
    <source>
        <dbReference type="NCBIfam" id="TIGR02228"/>
    </source>
</evidence>
<sequence>MTITASHTAPRTPSLHRVGQVFSKITWAALAVLAVLVVGLAAAQASGVLTLDRILTGSMEPTLLTGDYVLSRGPSGHDLHRGAIIAYSNPAAYDGLRITHRVHSVTTGRAVMQGDHNPGPDPYRIAESDVRGVIVGHIGGFGARIVEQFVVTPQWRTDLGSLIHDHDTAAVPALLGGAPWGLVAALVLMALTALLDRFVLRPRGE</sequence>
<dbReference type="NCBIfam" id="TIGR02228">
    <property type="entry name" value="sigpep_I_arch"/>
    <property type="match status" value="1"/>
</dbReference>
<evidence type="ECO:0000256" key="6">
    <source>
        <dbReference type="SAM" id="Phobius"/>
    </source>
</evidence>
<keyword evidence="3 6" id="KW-1133">Transmembrane helix</keyword>
<dbReference type="SUPFAM" id="SSF51306">
    <property type="entry name" value="LexA/Signal peptidase"/>
    <property type="match status" value="1"/>
</dbReference>
<evidence type="ECO:0000256" key="2">
    <source>
        <dbReference type="ARBA" id="ARBA00022692"/>
    </source>
</evidence>
<name>A0ABP4KBR0_9MICO</name>
<evidence type="ECO:0000256" key="1">
    <source>
        <dbReference type="ARBA" id="ARBA00004370"/>
    </source>
</evidence>
<evidence type="ECO:0000313" key="7">
    <source>
        <dbReference type="EMBL" id="GAA1494725.1"/>
    </source>
</evidence>